<dbReference type="AlphaFoldDB" id="A0AB40AHG5"/>
<protein>
    <submittedName>
        <fullName evidence="3">Uncharacterized protein LOC120249720</fullName>
    </submittedName>
</protein>
<feature type="signal peptide" evidence="1">
    <location>
        <begin position="1"/>
        <end position="25"/>
    </location>
</feature>
<feature type="chain" id="PRO_5044290704" evidence="1">
    <location>
        <begin position="26"/>
        <end position="611"/>
    </location>
</feature>
<dbReference type="Gene3D" id="3.90.550.10">
    <property type="entry name" value="Spore Coat Polysaccharide Biosynthesis Protein SpsA, Chain A"/>
    <property type="match status" value="1"/>
</dbReference>
<name>A0AB40AHG5_DIOCR</name>
<reference evidence="3" key="1">
    <citation type="submission" date="2025-08" db="UniProtKB">
        <authorList>
            <consortium name="RefSeq"/>
        </authorList>
    </citation>
    <scope>IDENTIFICATION</scope>
</reference>
<dbReference type="GeneID" id="120249720"/>
<dbReference type="PANTHER" id="PTHR33604:SF3">
    <property type="entry name" value="OSJNBA0004B13.7 PROTEIN"/>
    <property type="match status" value="1"/>
</dbReference>
<dbReference type="SUPFAM" id="SSF53448">
    <property type="entry name" value="Nucleotide-diphospho-sugar transferases"/>
    <property type="match status" value="1"/>
</dbReference>
<evidence type="ECO:0000313" key="2">
    <source>
        <dbReference type="Proteomes" id="UP001515500"/>
    </source>
</evidence>
<sequence>MHPRRRSLLLLIFALSSAILLLCSSRHLSSTQLHTLPNPSTNSIPNFSFTIKLLTFDRLASLRRCLHSLAAADYSGDRADLHIFVDHLPVNASGLVERNLEESHRILEFIDGFGWRHGEKFVHYRTGNAGLQAQWLEAWWPASDDEFAFVVEDDLEVSPLYYKFLKGLILRYYYDKSNYSPLIYGASLQRPRFVAGKHGNKLKVDGDAHLFLYQIVGTWGQLLFPKPWKEFRLWYDIHKAKGLKPILQGMVTTGWYKKMGERIWTPWFIKFIHTKGYYNIYTNFLNERALSVSHRDAGVNYGKSAGPDSNLLQESSLNFKLWEMQPLRKLKWYDFCFREVHPGRIVRNLDELGSVLEFMQKQTTVTLISLYRTTEKIARNLLCHLERLDVLNSIFVGNDYEFLLDLSRRGYLVIDSEQFVSNIRDQSLMTRSSEKRVIKEILVKASILHKLSESGYNAWLIDGNIIPVSDSFYKLPDPSCDIMAANNVEILFLKSSSSRILGADFVSKVGEAGISLISSSSAPPEHKHFAWIVTKALEGKANVRIHQLDVDMHGVKLSSNTVDGAYSGTSKKWVFWPLSLDIALIQRSLQAMNMWLIDEDLSCTAVVCHGK</sequence>
<keyword evidence="1" id="KW-0732">Signal</keyword>
<dbReference type="Proteomes" id="UP001515500">
    <property type="component" value="Chromosome 19"/>
</dbReference>
<dbReference type="InterPro" id="IPR029044">
    <property type="entry name" value="Nucleotide-diphossugar_trans"/>
</dbReference>
<dbReference type="PANTHER" id="PTHR33604">
    <property type="entry name" value="OSJNBA0004B13.7 PROTEIN"/>
    <property type="match status" value="1"/>
</dbReference>
<evidence type="ECO:0000256" key="1">
    <source>
        <dbReference type="SAM" id="SignalP"/>
    </source>
</evidence>
<gene>
    <name evidence="3" type="primary">LOC120249720</name>
</gene>
<keyword evidence="2" id="KW-1185">Reference proteome</keyword>
<proteinExistence type="predicted"/>
<accession>A0AB40AHG5</accession>
<evidence type="ECO:0000313" key="3">
    <source>
        <dbReference type="RefSeq" id="XP_039114266.1"/>
    </source>
</evidence>
<organism evidence="2 3">
    <name type="scientific">Dioscorea cayennensis subsp. rotundata</name>
    <name type="common">White Guinea yam</name>
    <name type="synonym">Dioscorea rotundata</name>
    <dbReference type="NCBI Taxonomy" id="55577"/>
    <lineage>
        <taxon>Eukaryota</taxon>
        <taxon>Viridiplantae</taxon>
        <taxon>Streptophyta</taxon>
        <taxon>Embryophyta</taxon>
        <taxon>Tracheophyta</taxon>
        <taxon>Spermatophyta</taxon>
        <taxon>Magnoliopsida</taxon>
        <taxon>Liliopsida</taxon>
        <taxon>Dioscoreales</taxon>
        <taxon>Dioscoreaceae</taxon>
        <taxon>Dioscorea</taxon>
    </lineage>
</organism>
<dbReference type="RefSeq" id="XP_039114266.1">
    <property type="nucleotide sequence ID" value="XM_039258332.1"/>
</dbReference>